<name>G3IDS9_CRIGR</name>
<reference evidence="2" key="1">
    <citation type="journal article" date="2011" name="Nat. Biotechnol.">
        <title>The genomic sequence of the Chinese hamster ovary (CHO)-K1 cell line.</title>
        <authorList>
            <person name="Xu X."/>
            <person name="Nagarajan H."/>
            <person name="Lewis N.E."/>
            <person name="Pan S."/>
            <person name="Cai Z."/>
            <person name="Liu X."/>
            <person name="Chen W."/>
            <person name="Xie M."/>
            <person name="Wang W."/>
            <person name="Hammond S."/>
            <person name="Andersen M.R."/>
            <person name="Neff N."/>
            <person name="Passarelli B."/>
            <person name="Koh W."/>
            <person name="Fan H.C."/>
            <person name="Wang J."/>
            <person name="Gui Y."/>
            <person name="Lee K.H."/>
            <person name="Betenbaugh M.J."/>
            <person name="Quake S.R."/>
            <person name="Famili I."/>
            <person name="Palsson B.O."/>
            <person name="Wang J."/>
        </authorList>
    </citation>
    <scope>NUCLEOTIDE SEQUENCE [LARGE SCALE GENOMIC DNA]</scope>
    <source>
        <strain evidence="2">CHO K1 cell line</strain>
    </source>
</reference>
<organism evidence="1 2">
    <name type="scientific">Cricetulus griseus</name>
    <name type="common">Chinese hamster</name>
    <name type="synonym">Cricetulus barabensis griseus</name>
    <dbReference type="NCBI Taxonomy" id="10029"/>
    <lineage>
        <taxon>Eukaryota</taxon>
        <taxon>Metazoa</taxon>
        <taxon>Chordata</taxon>
        <taxon>Craniata</taxon>
        <taxon>Vertebrata</taxon>
        <taxon>Euteleostomi</taxon>
        <taxon>Mammalia</taxon>
        <taxon>Eutheria</taxon>
        <taxon>Euarchontoglires</taxon>
        <taxon>Glires</taxon>
        <taxon>Rodentia</taxon>
        <taxon>Myomorpha</taxon>
        <taxon>Muroidea</taxon>
        <taxon>Cricetidae</taxon>
        <taxon>Cricetinae</taxon>
        <taxon>Cricetulus</taxon>
    </lineage>
</organism>
<dbReference type="Proteomes" id="UP000001075">
    <property type="component" value="Unassembled WGS sequence"/>
</dbReference>
<dbReference type="InParanoid" id="G3IDS9"/>
<evidence type="ECO:0000313" key="1">
    <source>
        <dbReference type="EMBL" id="EGW04724.1"/>
    </source>
</evidence>
<gene>
    <name evidence="1" type="ORF">I79_021863</name>
</gene>
<sequence length="65" mass="7310">MANDNSPRQVTVTSDNRPLSAVLTQLCPITLGSEKFWLGCTMHPLIVNVFPTILFLECTFLEKWA</sequence>
<accession>G3IDS9</accession>
<dbReference type="AlphaFoldDB" id="G3IDS9"/>
<evidence type="ECO:0000313" key="2">
    <source>
        <dbReference type="Proteomes" id="UP000001075"/>
    </source>
</evidence>
<proteinExistence type="predicted"/>
<protein>
    <submittedName>
        <fullName evidence="1">Uncharacterized protein</fullName>
    </submittedName>
</protein>
<dbReference type="EMBL" id="JH002097">
    <property type="protein sequence ID" value="EGW04724.1"/>
    <property type="molecule type" value="Genomic_DNA"/>
</dbReference>